<accession>A0A166QCJ2</accession>
<dbReference type="OrthoDB" id="3322685at2759"/>
<keyword evidence="3" id="KW-1185">Reference proteome</keyword>
<gene>
    <name evidence="2" type="ORF">FIBSPDRAFT_886895</name>
</gene>
<organism evidence="2 3">
    <name type="scientific">Athelia psychrophila</name>
    <dbReference type="NCBI Taxonomy" id="1759441"/>
    <lineage>
        <taxon>Eukaryota</taxon>
        <taxon>Fungi</taxon>
        <taxon>Dikarya</taxon>
        <taxon>Basidiomycota</taxon>
        <taxon>Agaricomycotina</taxon>
        <taxon>Agaricomycetes</taxon>
        <taxon>Agaricomycetidae</taxon>
        <taxon>Atheliales</taxon>
        <taxon>Atheliaceae</taxon>
        <taxon>Athelia</taxon>
    </lineage>
</organism>
<evidence type="ECO:0000256" key="1">
    <source>
        <dbReference type="SAM" id="MobiDB-lite"/>
    </source>
</evidence>
<protein>
    <submittedName>
        <fullName evidence="2">Uncharacterized protein</fullName>
    </submittedName>
</protein>
<dbReference type="EMBL" id="KV417511">
    <property type="protein sequence ID" value="KZP26997.1"/>
    <property type="molecule type" value="Genomic_DNA"/>
</dbReference>
<evidence type="ECO:0000313" key="3">
    <source>
        <dbReference type="Proteomes" id="UP000076532"/>
    </source>
</evidence>
<dbReference type="Proteomes" id="UP000076532">
    <property type="component" value="Unassembled WGS sequence"/>
</dbReference>
<dbReference type="AlphaFoldDB" id="A0A166QCJ2"/>
<proteinExistence type="predicted"/>
<feature type="compositionally biased region" description="Polar residues" evidence="1">
    <location>
        <begin position="19"/>
        <end position="30"/>
    </location>
</feature>
<reference evidence="2 3" key="1">
    <citation type="journal article" date="2016" name="Mol. Biol. Evol.">
        <title>Comparative Genomics of Early-Diverging Mushroom-Forming Fungi Provides Insights into the Origins of Lignocellulose Decay Capabilities.</title>
        <authorList>
            <person name="Nagy L.G."/>
            <person name="Riley R."/>
            <person name="Tritt A."/>
            <person name="Adam C."/>
            <person name="Daum C."/>
            <person name="Floudas D."/>
            <person name="Sun H."/>
            <person name="Yadav J.S."/>
            <person name="Pangilinan J."/>
            <person name="Larsson K.H."/>
            <person name="Matsuura K."/>
            <person name="Barry K."/>
            <person name="Labutti K."/>
            <person name="Kuo R."/>
            <person name="Ohm R.A."/>
            <person name="Bhattacharya S.S."/>
            <person name="Shirouzu T."/>
            <person name="Yoshinaga Y."/>
            <person name="Martin F.M."/>
            <person name="Grigoriev I.V."/>
            <person name="Hibbett D.S."/>
        </authorList>
    </citation>
    <scope>NUCLEOTIDE SEQUENCE [LARGE SCALE GENOMIC DNA]</scope>
    <source>
        <strain evidence="2 3">CBS 109695</strain>
    </source>
</reference>
<sequence>MFNDIDELQTESFKGDSAEAQSQNVPACRSNASQEKWDRLDAYLNGPLYAGGKHWTTFPILKRLRSPSNSDWGPITSLDLGWMWAVPDDEKDALRNFIAHLRASAGGEGPHNSIQGECGALITYLARVLPFLYRASIDSNLGELAELLAVQGEITELIRVLMETEDKARNNLNESHQEEIVQLRICLE</sequence>
<evidence type="ECO:0000313" key="2">
    <source>
        <dbReference type="EMBL" id="KZP26997.1"/>
    </source>
</evidence>
<feature type="region of interest" description="Disordered" evidence="1">
    <location>
        <begin position="1"/>
        <end position="30"/>
    </location>
</feature>
<name>A0A166QCJ2_9AGAM</name>